<evidence type="ECO:0000313" key="1">
    <source>
        <dbReference type="EMBL" id="MBX09510.1"/>
    </source>
</evidence>
<name>A0A2P2KUU5_RHIMU</name>
<organism evidence="1">
    <name type="scientific">Rhizophora mucronata</name>
    <name type="common">Asiatic mangrove</name>
    <dbReference type="NCBI Taxonomy" id="61149"/>
    <lineage>
        <taxon>Eukaryota</taxon>
        <taxon>Viridiplantae</taxon>
        <taxon>Streptophyta</taxon>
        <taxon>Embryophyta</taxon>
        <taxon>Tracheophyta</taxon>
        <taxon>Spermatophyta</taxon>
        <taxon>Magnoliopsida</taxon>
        <taxon>eudicotyledons</taxon>
        <taxon>Gunneridae</taxon>
        <taxon>Pentapetalae</taxon>
        <taxon>rosids</taxon>
        <taxon>fabids</taxon>
        <taxon>Malpighiales</taxon>
        <taxon>Rhizophoraceae</taxon>
        <taxon>Rhizophora</taxon>
    </lineage>
</organism>
<sequence>MKQSEISDLQFSWL</sequence>
<protein>
    <submittedName>
        <fullName evidence="1">Uncharacterized protein</fullName>
    </submittedName>
</protein>
<accession>A0A2P2KUU5</accession>
<reference evidence="1" key="1">
    <citation type="submission" date="2018-02" db="EMBL/GenBank/DDBJ databases">
        <title>Rhizophora mucronata_Transcriptome.</title>
        <authorList>
            <person name="Meera S.P."/>
            <person name="Sreeshan A."/>
            <person name="Augustine A."/>
        </authorList>
    </citation>
    <scope>NUCLEOTIDE SEQUENCE</scope>
    <source>
        <tissue evidence="1">Leaf</tissue>
    </source>
</reference>
<proteinExistence type="predicted"/>
<dbReference type="EMBL" id="GGEC01029026">
    <property type="protein sequence ID" value="MBX09510.1"/>
    <property type="molecule type" value="Transcribed_RNA"/>
</dbReference>